<dbReference type="InterPro" id="IPR008271">
    <property type="entry name" value="Ser/Thr_kinase_AS"/>
</dbReference>
<evidence type="ECO:0000256" key="6">
    <source>
        <dbReference type="PROSITE-ProRule" id="PRU10141"/>
    </source>
</evidence>
<gene>
    <name evidence="9" type="ORF">G2W53_010970</name>
</gene>
<keyword evidence="10" id="KW-1185">Reference proteome</keyword>
<evidence type="ECO:0000256" key="1">
    <source>
        <dbReference type="ARBA" id="ARBA00022527"/>
    </source>
</evidence>
<name>A0A835CA33_9FABA</name>
<evidence type="ECO:0000313" key="9">
    <source>
        <dbReference type="EMBL" id="KAF7836111.1"/>
    </source>
</evidence>
<proteinExistence type="predicted"/>
<dbReference type="EMBL" id="JAAIUW010000004">
    <property type="protein sequence ID" value="KAF7836111.1"/>
    <property type="molecule type" value="Genomic_DNA"/>
</dbReference>
<dbReference type="OrthoDB" id="4062651at2759"/>
<feature type="binding site" evidence="6">
    <location>
        <position position="71"/>
    </location>
    <ligand>
        <name>ATP</name>
        <dbReference type="ChEBI" id="CHEBI:30616"/>
    </ligand>
</feature>
<dbReference type="InterPro" id="IPR011009">
    <property type="entry name" value="Kinase-like_dom_sf"/>
</dbReference>
<dbReference type="Gene3D" id="3.30.200.20">
    <property type="entry name" value="Phosphorylase Kinase, domain 1"/>
    <property type="match status" value="1"/>
</dbReference>
<dbReference type="Gene3D" id="1.10.510.10">
    <property type="entry name" value="Transferase(Phosphotransferase) domain 1"/>
    <property type="match status" value="1"/>
</dbReference>
<evidence type="ECO:0000313" key="10">
    <source>
        <dbReference type="Proteomes" id="UP000634136"/>
    </source>
</evidence>
<dbReference type="InterPro" id="IPR000719">
    <property type="entry name" value="Prot_kinase_dom"/>
</dbReference>
<dbReference type="PROSITE" id="PS00108">
    <property type="entry name" value="PROTEIN_KINASE_ST"/>
    <property type="match status" value="1"/>
</dbReference>
<evidence type="ECO:0000256" key="2">
    <source>
        <dbReference type="ARBA" id="ARBA00022679"/>
    </source>
</evidence>
<dbReference type="Pfam" id="PF07714">
    <property type="entry name" value="PK_Tyr_Ser-Thr"/>
    <property type="match status" value="1"/>
</dbReference>
<dbReference type="AlphaFoldDB" id="A0A835CA33"/>
<sequence>MGYFSCSAESSISTSTPLPPSSSSFNNIHHFPYSDLVAATNDFSPHNLLGKGTHSHVYKATLRGLPVAIKKPTSPEIANEIDVLSKIHSPHLVNLLGFATDSSPKSEHTLLLVVEFMTNGSLYDLLHSNSDSNPKFLNWGRRIRLALQIAKAIHTLHASTPPIIHRDIKSSNILIDSNFSARLGDFGLAIRAYDSSSFGKLSFKFRSIPPAGTMGYHDPHYVTPECLSTKNDVFSFGVLLLEIMSGRKAIDVTHSPSSILDWAIPLIKRRKVLGVYDPRIGPPKDLVVRKQLGVIAAKCVRSCGERRPEMKDVVGWLSGLCKLEALHYHHSWNHYYGFNFNINVSNPCMMVETYVGKFDGGLMRDSRRVFSDVGFSSNLMELMEKEREVVKVCGGSRFGSGSEKLRFPKAQEFYKWIKFASRKGKLILLNHVKLQMLLKTDDVKEAETAKIVLRAKNQNPAPANIEKGNLVYIYERVLEQLVLELVVQVLPEGDWEVASIPSRVFGQHRYWRPDTTENPMLAADIAQHFLAQEECEEQKVSKEVV</sequence>
<evidence type="ECO:0000256" key="3">
    <source>
        <dbReference type="ARBA" id="ARBA00022741"/>
    </source>
</evidence>
<dbReference type="PANTHER" id="PTHR46146:SF23">
    <property type="entry name" value="PROTEIN KINASE DOMAIN-CONTAINING PROTEIN"/>
    <property type="match status" value="1"/>
</dbReference>
<dbReference type="PROSITE" id="PS50011">
    <property type="entry name" value="PROTEIN_KINASE_DOM"/>
    <property type="match status" value="1"/>
</dbReference>
<dbReference type="Proteomes" id="UP000634136">
    <property type="component" value="Unassembled WGS sequence"/>
</dbReference>
<reference evidence="9" key="1">
    <citation type="submission" date="2020-09" db="EMBL/GenBank/DDBJ databases">
        <title>Genome-Enabled Discovery of Anthraquinone Biosynthesis in Senna tora.</title>
        <authorList>
            <person name="Kang S.-H."/>
            <person name="Pandey R.P."/>
            <person name="Lee C.-M."/>
            <person name="Sim J.-S."/>
            <person name="Jeong J.-T."/>
            <person name="Choi B.-S."/>
            <person name="Jung M."/>
            <person name="Ginzburg D."/>
            <person name="Zhao K."/>
            <person name="Won S.Y."/>
            <person name="Oh T.-J."/>
            <person name="Yu Y."/>
            <person name="Kim N.-H."/>
            <person name="Lee O.R."/>
            <person name="Lee T.-H."/>
            <person name="Bashyal P."/>
            <person name="Kim T.-S."/>
            <person name="Lee W.-H."/>
            <person name="Kawkins C."/>
            <person name="Kim C.-K."/>
            <person name="Kim J.S."/>
            <person name="Ahn B.O."/>
            <person name="Rhee S.Y."/>
            <person name="Sohng J.K."/>
        </authorList>
    </citation>
    <scope>NUCLEOTIDE SEQUENCE</scope>
    <source>
        <tissue evidence="9">Leaf</tissue>
    </source>
</reference>
<organism evidence="9 10">
    <name type="scientific">Senna tora</name>
    <dbReference type="NCBI Taxonomy" id="362788"/>
    <lineage>
        <taxon>Eukaryota</taxon>
        <taxon>Viridiplantae</taxon>
        <taxon>Streptophyta</taxon>
        <taxon>Embryophyta</taxon>
        <taxon>Tracheophyta</taxon>
        <taxon>Spermatophyta</taxon>
        <taxon>Magnoliopsida</taxon>
        <taxon>eudicotyledons</taxon>
        <taxon>Gunneridae</taxon>
        <taxon>Pentapetalae</taxon>
        <taxon>rosids</taxon>
        <taxon>fabids</taxon>
        <taxon>Fabales</taxon>
        <taxon>Fabaceae</taxon>
        <taxon>Caesalpinioideae</taxon>
        <taxon>Cassia clade</taxon>
        <taxon>Senna</taxon>
    </lineage>
</organism>
<evidence type="ECO:0000256" key="7">
    <source>
        <dbReference type="SAM" id="MobiDB-lite"/>
    </source>
</evidence>
<comment type="caution">
    <text evidence="9">The sequence shown here is derived from an EMBL/GenBank/DDBJ whole genome shotgun (WGS) entry which is preliminary data.</text>
</comment>
<evidence type="ECO:0000256" key="4">
    <source>
        <dbReference type="ARBA" id="ARBA00022777"/>
    </source>
</evidence>
<dbReference type="SMART" id="SM00220">
    <property type="entry name" value="S_TKc"/>
    <property type="match status" value="1"/>
</dbReference>
<protein>
    <submittedName>
        <fullName evidence="9">Serine/threonine-protein kinase-like protein</fullName>
    </submittedName>
</protein>
<dbReference type="GO" id="GO:0005524">
    <property type="term" value="F:ATP binding"/>
    <property type="evidence" value="ECO:0007669"/>
    <property type="project" value="UniProtKB-UniRule"/>
</dbReference>
<keyword evidence="3 6" id="KW-0547">Nucleotide-binding</keyword>
<keyword evidence="2" id="KW-0808">Transferase</keyword>
<keyword evidence="1" id="KW-0723">Serine/threonine-protein kinase</keyword>
<dbReference type="InterPro" id="IPR001245">
    <property type="entry name" value="Ser-Thr/Tyr_kinase_cat_dom"/>
</dbReference>
<feature type="domain" description="Protein kinase" evidence="8">
    <location>
        <begin position="43"/>
        <end position="333"/>
    </location>
</feature>
<dbReference type="PANTHER" id="PTHR46146">
    <property type="entry name" value="SERINE/THREONINE-PROTEIN KINASE-LIKE PROTEIN CCR4"/>
    <property type="match status" value="1"/>
</dbReference>
<evidence type="ECO:0000256" key="5">
    <source>
        <dbReference type="ARBA" id="ARBA00022840"/>
    </source>
</evidence>
<keyword evidence="4 9" id="KW-0418">Kinase</keyword>
<accession>A0A835CA33</accession>
<dbReference type="GO" id="GO:0004672">
    <property type="term" value="F:protein kinase activity"/>
    <property type="evidence" value="ECO:0007669"/>
    <property type="project" value="InterPro"/>
</dbReference>
<feature type="region of interest" description="Disordered" evidence="7">
    <location>
        <begin position="1"/>
        <end position="20"/>
    </location>
</feature>
<dbReference type="PROSITE" id="PS00107">
    <property type="entry name" value="PROTEIN_KINASE_ATP"/>
    <property type="match status" value="1"/>
</dbReference>
<evidence type="ECO:0000259" key="8">
    <source>
        <dbReference type="PROSITE" id="PS50011"/>
    </source>
</evidence>
<keyword evidence="5 6" id="KW-0067">ATP-binding</keyword>
<dbReference type="InterPro" id="IPR017441">
    <property type="entry name" value="Protein_kinase_ATP_BS"/>
</dbReference>
<dbReference type="SUPFAM" id="SSF56112">
    <property type="entry name" value="Protein kinase-like (PK-like)"/>
    <property type="match status" value="1"/>
</dbReference>